<evidence type="ECO:0000313" key="2">
    <source>
        <dbReference type="EMBL" id="AWK06342.1"/>
    </source>
</evidence>
<gene>
    <name evidence="2" type="ORF">HYN56_19770</name>
</gene>
<keyword evidence="1" id="KW-0472">Membrane</keyword>
<dbReference type="Proteomes" id="UP000245250">
    <property type="component" value="Chromosome"/>
</dbReference>
<dbReference type="EMBL" id="CP029255">
    <property type="protein sequence ID" value="AWK06342.1"/>
    <property type="molecule type" value="Genomic_DNA"/>
</dbReference>
<evidence type="ECO:0000313" key="3">
    <source>
        <dbReference type="Proteomes" id="UP000245250"/>
    </source>
</evidence>
<reference evidence="2 3" key="1">
    <citation type="submission" date="2018-05" db="EMBL/GenBank/DDBJ databases">
        <title>Genome sequencing of Flavobacterium sp. HYN0056.</title>
        <authorList>
            <person name="Yi H."/>
            <person name="Baek C."/>
        </authorList>
    </citation>
    <scope>NUCLEOTIDE SEQUENCE [LARGE SCALE GENOMIC DNA]</scope>
    <source>
        <strain evidence="2 3">HYN0056</strain>
    </source>
</reference>
<keyword evidence="1" id="KW-1133">Transmembrane helix</keyword>
<organism evidence="2 3">
    <name type="scientific">Flavobacterium crocinum</name>
    <dbReference type="NCBI Taxonomy" id="2183896"/>
    <lineage>
        <taxon>Bacteria</taxon>
        <taxon>Pseudomonadati</taxon>
        <taxon>Bacteroidota</taxon>
        <taxon>Flavobacteriia</taxon>
        <taxon>Flavobacteriales</taxon>
        <taxon>Flavobacteriaceae</taxon>
        <taxon>Flavobacterium</taxon>
    </lineage>
</organism>
<protein>
    <submittedName>
        <fullName evidence="2">Uncharacterized protein</fullName>
    </submittedName>
</protein>
<name>A0A2S1YQR1_9FLAO</name>
<keyword evidence="3" id="KW-1185">Reference proteome</keyword>
<dbReference type="AlphaFoldDB" id="A0A2S1YQR1"/>
<dbReference type="KEGG" id="fcr:HYN56_19770"/>
<evidence type="ECO:0000256" key="1">
    <source>
        <dbReference type="SAM" id="Phobius"/>
    </source>
</evidence>
<sequence>MEDITINAFIVSFLVWQIFNLATLAGIIYLLYRLYKKIKKNYLLIDSKPRMTFEVFLFFQFKVDYFWKYITD</sequence>
<feature type="transmembrane region" description="Helical" evidence="1">
    <location>
        <begin position="6"/>
        <end position="32"/>
    </location>
</feature>
<keyword evidence="1" id="KW-0812">Transmembrane</keyword>
<proteinExistence type="predicted"/>
<accession>A0A2S1YQR1</accession>